<evidence type="ECO:0000256" key="7">
    <source>
        <dbReference type="PIRSR" id="PIRSR006487-1"/>
    </source>
</evidence>
<dbReference type="Gene3D" id="3.30.1360.120">
    <property type="entry name" value="Probable tRNA modification gtpase trme, domain 1"/>
    <property type="match status" value="1"/>
</dbReference>
<dbReference type="Gene3D" id="3.30.70.1400">
    <property type="entry name" value="Aminomethyltransferase beta-barrel domains"/>
    <property type="match status" value="1"/>
</dbReference>
<evidence type="ECO:0000256" key="4">
    <source>
        <dbReference type="ARBA" id="ARBA00022679"/>
    </source>
</evidence>
<evidence type="ECO:0000256" key="5">
    <source>
        <dbReference type="ARBA" id="ARBA00031395"/>
    </source>
</evidence>
<reference evidence="10" key="1">
    <citation type="submission" date="2021-03" db="EMBL/GenBank/DDBJ databases">
        <authorList>
            <person name="So Y."/>
        </authorList>
    </citation>
    <scope>NUCLEOTIDE SEQUENCE</scope>
    <source>
        <strain evidence="10">SG15</strain>
    </source>
</reference>
<dbReference type="EMBL" id="JAGIZA010000001">
    <property type="protein sequence ID" value="MBP0491259.1"/>
    <property type="molecule type" value="Genomic_DNA"/>
</dbReference>
<evidence type="ECO:0000256" key="1">
    <source>
        <dbReference type="ARBA" id="ARBA00008609"/>
    </source>
</evidence>
<comment type="similarity">
    <text evidence="1">Belongs to the GcvT family.</text>
</comment>
<dbReference type="AlphaFoldDB" id="A0A940MV16"/>
<dbReference type="NCBIfam" id="TIGR00528">
    <property type="entry name" value="gcvT"/>
    <property type="match status" value="1"/>
</dbReference>
<dbReference type="RefSeq" id="WP_209369737.1">
    <property type="nucleotide sequence ID" value="NZ_JAGIZA010000001.1"/>
</dbReference>
<protein>
    <recommendedName>
        <fullName evidence="2">aminomethyltransferase</fullName>
        <ecNumber evidence="2">2.1.2.10</ecNumber>
    </recommendedName>
    <alternativeName>
        <fullName evidence="5">Glycine cleavage system T protein</fullName>
    </alternativeName>
</protein>
<dbReference type="PANTHER" id="PTHR43757:SF2">
    <property type="entry name" value="AMINOMETHYLTRANSFERASE, MITOCHONDRIAL"/>
    <property type="match status" value="1"/>
</dbReference>
<dbReference type="SUPFAM" id="SSF101790">
    <property type="entry name" value="Aminomethyltransferase beta-barrel domain"/>
    <property type="match status" value="1"/>
</dbReference>
<dbReference type="InterPro" id="IPR028896">
    <property type="entry name" value="GcvT/YgfZ/DmdA"/>
</dbReference>
<keyword evidence="11" id="KW-1185">Reference proteome</keyword>
<organism evidence="10 11">
    <name type="scientific">Roseomonas indoligenes</name>
    <dbReference type="NCBI Taxonomy" id="2820811"/>
    <lineage>
        <taxon>Bacteria</taxon>
        <taxon>Pseudomonadati</taxon>
        <taxon>Pseudomonadota</taxon>
        <taxon>Alphaproteobacteria</taxon>
        <taxon>Acetobacterales</taxon>
        <taxon>Roseomonadaceae</taxon>
        <taxon>Roseomonas</taxon>
    </lineage>
</organism>
<dbReference type="InterPro" id="IPR006223">
    <property type="entry name" value="GcvT"/>
</dbReference>
<feature type="domain" description="Aminomethyltransferase C-terminal" evidence="9">
    <location>
        <begin position="285"/>
        <end position="359"/>
    </location>
</feature>
<feature type="binding site" evidence="7">
    <location>
        <position position="198"/>
    </location>
    <ligand>
        <name>substrate</name>
    </ligand>
</feature>
<dbReference type="PIRSF" id="PIRSF006487">
    <property type="entry name" value="GcvT"/>
    <property type="match status" value="1"/>
</dbReference>
<dbReference type="SUPFAM" id="SSF103025">
    <property type="entry name" value="Folate-binding domain"/>
    <property type="match status" value="1"/>
</dbReference>
<dbReference type="Gene3D" id="4.10.1250.10">
    <property type="entry name" value="Aminomethyltransferase fragment"/>
    <property type="match status" value="1"/>
</dbReference>
<dbReference type="InterPro" id="IPR013977">
    <property type="entry name" value="GcvT_C"/>
</dbReference>
<dbReference type="InterPro" id="IPR029043">
    <property type="entry name" value="GcvT/YgfZ_C"/>
</dbReference>
<dbReference type="NCBIfam" id="NF001567">
    <property type="entry name" value="PRK00389.1"/>
    <property type="match status" value="1"/>
</dbReference>
<evidence type="ECO:0000259" key="9">
    <source>
        <dbReference type="Pfam" id="PF08669"/>
    </source>
</evidence>
<dbReference type="GO" id="GO:0004047">
    <property type="term" value="F:aminomethyltransferase activity"/>
    <property type="evidence" value="ECO:0007669"/>
    <property type="project" value="UniProtKB-EC"/>
</dbReference>
<dbReference type="Pfam" id="PF08669">
    <property type="entry name" value="GCV_T_C"/>
    <property type="match status" value="1"/>
</dbReference>
<sequence>MAENETLLETPLAGLHRELGGRMVGFAGYAMPVQYPAGIIAEHLACRSGAALFDVSHMGQAELRGEGAAAALERVTPAEVQALKPGRQRYALLLNGAGGIIDDFMVANLGDRLFLVLNASRKAVDVEAIGAALPPGVSIVPRPDRALLALQGPGAEAILAGLAEGVAALPFMGVLETPVAGIPALVTRSGYTGEDGFEIGVPAEGAEAVARALLAAGAAPAGLGARDSLRLEAGLPLYGQDIDETTSPVEAALTFSLGKRRRMAWDFAGAERVREELDNGPKRLRVGILPEGRQPARAHTEIALNGLPVGEVTSGSFGPSLNAPVAMGYVARAHAGDGTALELMVRGRALPARTAPTPFIPHRYKRTPSISTGAIA</sequence>
<evidence type="ECO:0000256" key="3">
    <source>
        <dbReference type="ARBA" id="ARBA00022576"/>
    </source>
</evidence>
<keyword evidence="3" id="KW-0032">Aminotransferase</keyword>
<evidence type="ECO:0000256" key="2">
    <source>
        <dbReference type="ARBA" id="ARBA00012616"/>
    </source>
</evidence>
<name>A0A940MV16_9PROT</name>
<evidence type="ECO:0000259" key="8">
    <source>
        <dbReference type="Pfam" id="PF01571"/>
    </source>
</evidence>
<dbReference type="EC" id="2.1.2.10" evidence="2"/>
<dbReference type="GO" id="GO:0005960">
    <property type="term" value="C:glycine cleavage complex"/>
    <property type="evidence" value="ECO:0007669"/>
    <property type="project" value="InterPro"/>
</dbReference>
<dbReference type="Proteomes" id="UP000677537">
    <property type="component" value="Unassembled WGS sequence"/>
</dbReference>
<dbReference type="Pfam" id="PF01571">
    <property type="entry name" value="GCV_T"/>
    <property type="match status" value="1"/>
</dbReference>
<comment type="catalytic activity">
    <reaction evidence="6">
        <text>N(6)-[(R)-S(8)-aminomethyldihydrolipoyl]-L-lysyl-[protein] + (6S)-5,6,7,8-tetrahydrofolate = N(6)-[(R)-dihydrolipoyl]-L-lysyl-[protein] + (6R)-5,10-methylene-5,6,7,8-tetrahydrofolate + NH4(+)</text>
        <dbReference type="Rhea" id="RHEA:16945"/>
        <dbReference type="Rhea" id="RHEA-COMP:10475"/>
        <dbReference type="Rhea" id="RHEA-COMP:10492"/>
        <dbReference type="ChEBI" id="CHEBI:15636"/>
        <dbReference type="ChEBI" id="CHEBI:28938"/>
        <dbReference type="ChEBI" id="CHEBI:57453"/>
        <dbReference type="ChEBI" id="CHEBI:83100"/>
        <dbReference type="ChEBI" id="CHEBI:83143"/>
        <dbReference type="EC" id="2.1.2.10"/>
    </reaction>
</comment>
<evidence type="ECO:0000256" key="6">
    <source>
        <dbReference type="ARBA" id="ARBA00047665"/>
    </source>
</evidence>
<feature type="domain" description="GCVT N-terminal" evidence="8">
    <location>
        <begin position="15"/>
        <end position="257"/>
    </location>
</feature>
<dbReference type="GO" id="GO:0008483">
    <property type="term" value="F:transaminase activity"/>
    <property type="evidence" value="ECO:0007669"/>
    <property type="project" value="UniProtKB-KW"/>
</dbReference>
<accession>A0A940MV16</accession>
<keyword evidence="4 10" id="KW-0808">Transferase</keyword>
<evidence type="ECO:0000313" key="11">
    <source>
        <dbReference type="Proteomes" id="UP000677537"/>
    </source>
</evidence>
<dbReference type="GO" id="GO:0006546">
    <property type="term" value="P:glycine catabolic process"/>
    <property type="evidence" value="ECO:0007669"/>
    <property type="project" value="InterPro"/>
</dbReference>
<dbReference type="PANTHER" id="PTHR43757">
    <property type="entry name" value="AMINOMETHYLTRANSFERASE"/>
    <property type="match status" value="1"/>
</dbReference>
<dbReference type="NCBIfam" id="NF010093">
    <property type="entry name" value="PRK13579.1"/>
    <property type="match status" value="1"/>
</dbReference>
<gene>
    <name evidence="10" type="primary">gcvT</name>
    <name evidence="10" type="ORF">J5Y10_00545</name>
</gene>
<dbReference type="Gene3D" id="2.40.30.110">
    <property type="entry name" value="Aminomethyltransferase beta-barrel domains"/>
    <property type="match status" value="1"/>
</dbReference>
<evidence type="ECO:0000313" key="10">
    <source>
        <dbReference type="EMBL" id="MBP0491259.1"/>
    </source>
</evidence>
<proteinExistence type="inferred from homology"/>
<dbReference type="InterPro" id="IPR027266">
    <property type="entry name" value="TrmE/GcvT-like"/>
</dbReference>
<comment type="caution">
    <text evidence="10">The sequence shown here is derived from an EMBL/GenBank/DDBJ whole genome shotgun (WGS) entry which is preliminary data.</text>
</comment>
<dbReference type="InterPro" id="IPR006222">
    <property type="entry name" value="GCVT_N"/>
</dbReference>